<feature type="transmembrane region" description="Helical" evidence="8">
    <location>
        <begin position="57"/>
        <end position="76"/>
    </location>
</feature>
<organism evidence="10 11">
    <name type="scientific">Occultella glacieicola</name>
    <dbReference type="NCBI Taxonomy" id="2518684"/>
    <lineage>
        <taxon>Bacteria</taxon>
        <taxon>Bacillati</taxon>
        <taxon>Actinomycetota</taxon>
        <taxon>Actinomycetes</taxon>
        <taxon>Micrococcales</taxon>
        <taxon>Ruaniaceae</taxon>
        <taxon>Occultella</taxon>
    </lineage>
</organism>
<evidence type="ECO:0000256" key="4">
    <source>
        <dbReference type="ARBA" id="ARBA00022692"/>
    </source>
</evidence>
<gene>
    <name evidence="10" type="primary">ehuC</name>
    <name evidence="10" type="ORF">EXU48_04370</name>
</gene>
<dbReference type="InterPro" id="IPR035906">
    <property type="entry name" value="MetI-like_sf"/>
</dbReference>
<evidence type="ECO:0000259" key="9">
    <source>
        <dbReference type="PROSITE" id="PS50928"/>
    </source>
</evidence>
<comment type="subcellular location">
    <subcellularLocation>
        <location evidence="1 8">Cell membrane</location>
        <topology evidence="1 8">Multi-pass membrane protein</topology>
    </subcellularLocation>
</comment>
<evidence type="ECO:0000256" key="6">
    <source>
        <dbReference type="ARBA" id="ARBA00022989"/>
    </source>
</evidence>
<dbReference type="PANTHER" id="PTHR30614:SF0">
    <property type="entry name" value="L-CYSTINE TRANSPORT SYSTEM PERMEASE PROTEIN TCYL"/>
    <property type="match status" value="1"/>
</dbReference>
<proteinExistence type="inferred from homology"/>
<feature type="domain" description="ABC transmembrane type-1" evidence="9">
    <location>
        <begin position="19"/>
        <end position="204"/>
    </location>
</feature>
<accession>A0ABY2E7Z1</accession>
<dbReference type="SUPFAM" id="SSF161098">
    <property type="entry name" value="MetI-like"/>
    <property type="match status" value="1"/>
</dbReference>
<dbReference type="Gene3D" id="1.10.3720.10">
    <property type="entry name" value="MetI-like"/>
    <property type="match status" value="1"/>
</dbReference>
<protein>
    <submittedName>
        <fullName evidence="10">Ectoine/hydroxyectoine ABC transporter permease subunit EhuC</fullName>
    </submittedName>
</protein>
<evidence type="ECO:0000256" key="2">
    <source>
        <dbReference type="ARBA" id="ARBA00022448"/>
    </source>
</evidence>
<dbReference type="Pfam" id="PF00528">
    <property type="entry name" value="BPD_transp_1"/>
    <property type="match status" value="1"/>
</dbReference>
<dbReference type="NCBIfam" id="TIGR03004">
    <property type="entry name" value="ectoine_ehuC"/>
    <property type="match status" value="1"/>
</dbReference>
<comment type="caution">
    <text evidence="10">The sequence shown here is derived from an EMBL/GenBank/DDBJ whole genome shotgun (WGS) entry which is preliminary data.</text>
</comment>
<keyword evidence="6 8" id="KW-1133">Transmembrane helix</keyword>
<dbReference type="InterPro" id="IPR014342">
    <property type="entry name" value="Ectoine_EhuC"/>
</dbReference>
<dbReference type="PROSITE" id="PS50928">
    <property type="entry name" value="ABC_TM1"/>
    <property type="match status" value="1"/>
</dbReference>
<name>A0ABY2E7Z1_9MICO</name>
<dbReference type="InterPro" id="IPR000515">
    <property type="entry name" value="MetI-like"/>
</dbReference>
<dbReference type="PANTHER" id="PTHR30614">
    <property type="entry name" value="MEMBRANE COMPONENT OF AMINO ACID ABC TRANSPORTER"/>
    <property type="match status" value="1"/>
</dbReference>
<dbReference type="RefSeq" id="WP_133106361.1">
    <property type="nucleotide sequence ID" value="NZ_SMNA01000002.1"/>
</dbReference>
<evidence type="ECO:0000256" key="7">
    <source>
        <dbReference type="ARBA" id="ARBA00023136"/>
    </source>
</evidence>
<dbReference type="NCBIfam" id="TIGR01726">
    <property type="entry name" value="HEQRo_perm_3TM"/>
    <property type="match status" value="1"/>
</dbReference>
<evidence type="ECO:0000256" key="1">
    <source>
        <dbReference type="ARBA" id="ARBA00004651"/>
    </source>
</evidence>
<feature type="transmembrane region" description="Helical" evidence="8">
    <location>
        <begin position="82"/>
        <end position="102"/>
    </location>
</feature>
<comment type="similarity">
    <text evidence="8">Belongs to the binding-protein-dependent transport system permease family.</text>
</comment>
<feature type="transmembrane region" description="Helical" evidence="8">
    <location>
        <begin position="186"/>
        <end position="210"/>
    </location>
</feature>
<dbReference type="InterPro" id="IPR043429">
    <property type="entry name" value="ArtM/GltK/GlnP/TcyL/YhdX-like"/>
</dbReference>
<keyword evidence="5" id="KW-0029">Amino-acid transport</keyword>
<evidence type="ECO:0000313" key="10">
    <source>
        <dbReference type="EMBL" id="TDE97435.1"/>
    </source>
</evidence>
<keyword evidence="4 8" id="KW-0812">Transmembrane</keyword>
<evidence type="ECO:0000256" key="5">
    <source>
        <dbReference type="ARBA" id="ARBA00022970"/>
    </source>
</evidence>
<dbReference type="CDD" id="cd06261">
    <property type="entry name" value="TM_PBP2"/>
    <property type="match status" value="1"/>
</dbReference>
<feature type="transmembrane region" description="Helical" evidence="8">
    <location>
        <begin position="141"/>
        <end position="166"/>
    </location>
</feature>
<evidence type="ECO:0000313" key="11">
    <source>
        <dbReference type="Proteomes" id="UP000504882"/>
    </source>
</evidence>
<evidence type="ECO:0000256" key="8">
    <source>
        <dbReference type="RuleBase" id="RU363032"/>
    </source>
</evidence>
<keyword evidence="2 8" id="KW-0813">Transport</keyword>
<evidence type="ECO:0000256" key="3">
    <source>
        <dbReference type="ARBA" id="ARBA00022475"/>
    </source>
</evidence>
<keyword evidence="7 8" id="KW-0472">Membrane</keyword>
<keyword evidence="3" id="KW-1003">Cell membrane</keyword>
<keyword evidence="11" id="KW-1185">Reference proteome</keyword>
<dbReference type="Proteomes" id="UP000504882">
    <property type="component" value="Unassembled WGS sequence"/>
</dbReference>
<feature type="transmembrane region" description="Helical" evidence="8">
    <location>
        <begin position="20"/>
        <end position="45"/>
    </location>
</feature>
<dbReference type="InterPro" id="IPR010065">
    <property type="entry name" value="AA_ABC_transptr_permease_3TM"/>
</dbReference>
<reference evidence="10 11" key="1">
    <citation type="submission" date="2019-03" db="EMBL/GenBank/DDBJ databases">
        <title>Genomic features of bacteria from cold environments.</title>
        <authorList>
            <person name="Shen L."/>
        </authorList>
    </citation>
    <scope>NUCLEOTIDE SEQUENCE [LARGE SCALE GENOMIC DNA]</scope>
    <source>
        <strain evidence="11">T3246-1</strain>
    </source>
</reference>
<sequence length="258" mass="27489">MSDNFDALIAALPDLRSGVFITLQLTVGGVVLAFVIAIVLGLGARSPRWPARVPSRILIEFFRGTSLLVQLFWFFYVMPLFGIKLDALLCGVLALGLNYGAYAAEVVRGAINSVPKGQWEAATALSLSPVRKLRKIIWPQAWAIMIPSLANLAVMLLKGTAVAYIILMHDLTWETDQLRQTTGNTFFAYGVGMIGYFLIAYLMVLGANALERHAKRRLGQGPPKGGLFSVRITDKATAAPMPAANAGGGGAGAGGGVV</sequence>
<dbReference type="EMBL" id="SMNA01000002">
    <property type="protein sequence ID" value="TDE97435.1"/>
    <property type="molecule type" value="Genomic_DNA"/>
</dbReference>